<protein>
    <submittedName>
        <fullName evidence="2">PadR family transcriptional regulator</fullName>
    </submittedName>
</protein>
<reference evidence="2 3" key="1">
    <citation type="submission" date="2019-03" db="EMBL/GenBank/DDBJ databases">
        <title>Genomic Encyclopedia of Type Strains, Phase IV (KMG-IV): sequencing the most valuable type-strain genomes for metagenomic binning, comparative biology and taxonomic classification.</title>
        <authorList>
            <person name="Goeker M."/>
        </authorList>
    </citation>
    <scope>NUCLEOTIDE SEQUENCE [LARGE SCALE GENOMIC DNA]</scope>
    <source>
        <strain evidence="2 3">DSM 45934</strain>
    </source>
</reference>
<comment type="caution">
    <text evidence="2">The sequence shown here is derived from an EMBL/GenBank/DDBJ whole genome shotgun (WGS) entry which is preliminary data.</text>
</comment>
<dbReference type="AlphaFoldDB" id="A0A4R2JFA4"/>
<evidence type="ECO:0000259" key="1">
    <source>
        <dbReference type="Pfam" id="PF03551"/>
    </source>
</evidence>
<dbReference type="InterPro" id="IPR052509">
    <property type="entry name" value="Metal_resp_DNA-bind_regulator"/>
</dbReference>
<dbReference type="InterPro" id="IPR036388">
    <property type="entry name" value="WH-like_DNA-bd_sf"/>
</dbReference>
<feature type="domain" description="Transcription regulator PadR N-terminal" evidence="1">
    <location>
        <begin position="3"/>
        <end position="68"/>
    </location>
</feature>
<evidence type="ECO:0000313" key="3">
    <source>
        <dbReference type="Proteomes" id="UP000295680"/>
    </source>
</evidence>
<dbReference type="Gene3D" id="1.10.10.10">
    <property type="entry name" value="Winged helix-like DNA-binding domain superfamily/Winged helix DNA-binding domain"/>
    <property type="match status" value="1"/>
</dbReference>
<dbReference type="InterPro" id="IPR005149">
    <property type="entry name" value="Tscrpt_reg_PadR_N"/>
</dbReference>
<dbReference type="SUPFAM" id="SSF46785">
    <property type="entry name" value="Winged helix' DNA-binding domain"/>
    <property type="match status" value="1"/>
</dbReference>
<keyword evidence="3" id="KW-1185">Reference proteome</keyword>
<proteinExistence type="predicted"/>
<dbReference type="EMBL" id="SLWS01000005">
    <property type="protein sequence ID" value="TCO58403.1"/>
    <property type="molecule type" value="Genomic_DNA"/>
</dbReference>
<organism evidence="2 3">
    <name type="scientific">Actinocrispum wychmicini</name>
    <dbReference type="NCBI Taxonomy" id="1213861"/>
    <lineage>
        <taxon>Bacteria</taxon>
        <taxon>Bacillati</taxon>
        <taxon>Actinomycetota</taxon>
        <taxon>Actinomycetes</taxon>
        <taxon>Pseudonocardiales</taxon>
        <taxon>Pseudonocardiaceae</taxon>
        <taxon>Actinocrispum</taxon>
    </lineage>
</organism>
<dbReference type="PANTHER" id="PTHR33169">
    <property type="entry name" value="PADR-FAMILY TRANSCRIPTIONAL REGULATOR"/>
    <property type="match status" value="1"/>
</dbReference>
<evidence type="ECO:0000313" key="2">
    <source>
        <dbReference type="EMBL" id="TCO58403.1"/>
    </source>
</evidence>
<dbReference type="Pfam" id="PF03551">
    <property type="entry name" value="PadR"/>
    <property type="match status" value="1"/>
</dbReference>
<gene>
    <name evidence="2" type="ORF">EV192_105471</name>
</gene>
<dbReference type="PANTHER" id="PTHR33169:SF14">
    <property type="entry name" value="TRANSCRIPTIONAL REGULATOR RV3488"/>
    <property type="match status" value="1"/>
</dbReference>
<dbReference type="Proteomes" id="UP000295680">
    <property type="component" value="Unassembled WGS sequence"/>
</dbReference>
<sequence length="188" mass="21146">MRGEAHGYQVRQDLLLWAADRWANVKQGSIYHALKKLTSEELLAAGHTEESDLGPDRVVYRITPQGDGEFFYLLSKGLGEVDSGETMFNAALPFITALDRSTLAYLLKARIRQTEGQMSTTQFLMDNTIAAQPGEPGKPVHIREMFRYWNAAAVGVLEWLRDLLARVEAGEYEFADDSPHSFGMPPRR</sequence>
<dbReference type="InterPro" id="IPR036390">
    <property type="entry name" value="WH_DNA-bd_sf"/>
</dbReference>
<accession>A0A4R2JFA4</accession>
<name>A0A4R2JFA4_9PSEU</name>